<dbReference type="Proteomes" id="UP000012062">
    <property type="component" value="Unassembled WGS sequence"/>
</dbReference>
<comment type="caution">
    <text evidence="1">The sequence shown here is derived from an EMBL/GenBank/DDBJ whole genome shotgun (WGS) entry which is preliminary data.</text>
</comment>
<sequence length="122" mass="13190">MLQGCATMALRLVSPIKRKGSQNIQFVQRIPADLKGRAGGLKLAIPVGAETISFAISEKADALRVSYASDASVVKVRQGQVAAYVETVWRSLRGTAPIALTHRPRQNTLLRAAQGREPLRQA</sequence>
<dbReference type="AlphaFoldDB" id="M5ENI5"/>
<name>M5ENI5_9HYPH</name>
<dbReference type="EMBL" id="CAUM01000080">
    <property type="protein sequence ID" value="CCV05877.1"/>
    <property type="molecule type" value="Genomic_DNA"/>
</dbReference>
<organism evidence="1 2">
    <name type="scientific">Mesorhizobium metallidurans STM 2683</name>
    <dbReference type="NCBI Taxonomy" id="1297569"/>
    <lineage>
        <taxon>Bacteria</taxon>
        <taxon>Pseudomonadati</taxon>
        <taxon>Pseudomonadota</taxon>
        <taxon>Alphaproteobacteria</taxon>
        <taxon>Hyphomicrobiales</taxon>
        <taxon>Phyllobacteriaceae</taxon>
        <taxon>Mesorhizobium</taxon>
    </lineage>
</organism>
<evidence type="ECO:0000313" key="2">
    <source>
        <dbReference type="Proteomes" id="UP000012062"/>
    </source>
</evidence>
<protein>
    <submittedName>
        <fullName evidence="1">Uncharacterized protein</fullName>
    </submittedName>
</protein>
<accession>M5ENI5</accession>
<proteinExistence type="predicted"/>
<gene>
    <name evidence="1" type="ORF">MESS2_1700004</name>
</gene>
<evidence type="ECO:0000313" key="1">
    <source>
        <dbReference type="EMBL" id="CCV05877.1"/>
    </source>
</evidence>
<keyword evidence="2" id="KW-1185">Reference proteome</keyword>
<reference evidence="1 2" key="1">
    <citation type="submission" date="2013-02" db="EMBL/GenBank/DDBJ databases">
        <authorList>
            <person name="Genoscope - CEA"/>
        </authorList>
    </citation>
    <scope>NUCLEOTIDE SEQUENCE [LARGE SCALE GENOMIC DNA]</scope>
    <source>
        <strain evidence="1 2">STM 2683</strain>
    </source>
</reference>